<sequence length="178" mass="20350">MTEVKQVLQQQMSTAWALLDYHVQQWRDDDLFWEPAPSHWTMHQVEGGWAPDFAEVEPTPVPAPTIAWLTWHIGWWWTTALAHLERTDIPAREDIGWPGTCASITEWLGNIHQAWRTGLAATDRLDDESAFPWPAGSGHTVADMCAWVNIELTKNAAEIGQLLILRHARHRPAHRSPR</sequence>
<dbReference type="EMBL" id="JACCBT010000001">
    <property type="protein sequence ID" value="NYE13981.1"/>
    <property type="molecule type" value="Genomic_DNA"/>
</dbReference>
<dbReference type="AlphaFoldDB" id="A0A7Y9GCK5"/>
<keyword evidence="3" id="KW-1185">Reference proteome</keyword>
<evidence type="ECO:0000259" key="1">
    <source>
        <dbReference type="Pfam" id="PF12867"/>
    </source>
</evidence>
<comment type="caution">
    <text evidence="2">The sequence shown here is derived from an EMBL/GenBank/DDBJ whole genome shotgun (WGS) entry which is preliminary data.</text>
</comment>
<gene>
    <name evidence="2" type="ORF">BJ999_004277</name>
</gene>
<reference evidence="2 3" key="1">
    <citation type="submission" date="2020-07" db="EMBL/GenBank/DDBJ databases">
        <title>Sequencing the genomes of 1000 actinobacteria strains.</title>
        <authorList>
            <person name="Klenk H.-P."/>
        </authorList>
    </citation>
    <scope>NUCLEOTIDE SEQUENCE [LARGE SCALE GENOMIC DNA]</scope>
    <source>
        <strain evidence="2 3">DSM 43461</strain>
    </source>
</reference>
<dbReference type="SUPFAM" id="SSF109854">
    <property type="entry name" value="DinB/YfiT-like putative metalloenzymes"/>
    <property type="match status" value="1"/>
</dbReference>
<dbReference type="InterPro" id="IPR024775">
    <property type="entry name" value="DinB-like"/>
</dbReference>
<evidence type="ECO:0000313" key="3">
    <source>
        <dbReference type="Proteomes" id="UP000591272"/>
    </source>
</evidence>
<feature type="domain" description="DinB-like" evidence="1">
    <location>
        <begin position="11"/>
        <end position="159"/>
    </location>
</feature>
<dbReference type="Proteomes" id="UP000591272">
    <property type="component" value="Unassembled WGS sequence"/>
</dbReference>
<protein>
    <recommendedName>
        <fullName evidence="1">DinB-like domain-containing protein</fullName>
    </recommendedName>
</protein>
<dbReference type="InterPro" id="IPR034660">
    <property type="entry name" value="DinB/YfiT-like"/>
</dbReference>
<evidence type="ECO:0000313" key="2">
    <source>
        <dbReference type="EMBL" id="NYE13981.1"/>
    </source>
</evidence>
<dbReference type="Pfam" id="PF12867">
    <property type="entry name" value="DinB_2"/>
    <property type="match status" value="1"/>
</dbReference>
<organism evidence="2 3">
    <name type="scientific">Actinomadura citrea</name>
    <dbReference type="NCBI Taxonomy" id="46158"/>
    <lineage>
        <taxon>Bacteria</taxon>
        <taxon>Bacillati</taxon>
        <taxon>Actinomycetota</taxon>
        <taxon>Actinomycetes</taxon>
        <taxon>Streptosporangiales</taxon>
        <taxon>Thermomonosporaceae</taxon>
        <taxon>Actinomadura</taxon>
    </lineage>
</organism>
<name>A0A7Y9GCK5_9ACTN</name>
<dbReference type="RefSeq" id="WP_179834939.1">
    <property type="nucleotide sequence ID" value="NZ_BMRD01000019.1"/>
</dbReference>
<accession>A0A7Y9GCK5</accession>
<proteinExistence type="predicted"/>